<evidence type="ECO:0000256" key="4">
    <source>
        <dbReference type="ARBA" id="ARBA00023136"/>
    </source>
</evidence>
<sequence length="406" mass="44396">MRDFFSPCDSGFRLAYATRHDLLAERSRIPRMLHCSQSVAPKHEAELIEGRQLNPASNGLTLPLFVKVVLVIIVGRVDGGESFIPLKYGLQFYFDILQILALTCLKLSILWFYRGIFVGRVFQIASWVLISIVAVWGLAFILARIFSCGADVKANFEFPGSMKCSHSLATYIALAASDVSVDLVILAIPVPLILSLQMPLHKRLGIVAILIVGMGATICGIARLSLFASILGPESSSNASTSLHQVLASDKIAIVSILMFWSMLEIGVGIIAICLPILYRLVRDVSLPSRIRSLFTRPESPGSDPSRNQPSVGYRSMKSRFKPRSLLWRTGTSSGSHTGSGSRGQTDGSSEEYELRAPLSPTLGAEQVSPRAVPTAPPVPNPDPSVRYGRGQIWETKEIRQTFEVV</sequence>
<gene>
    <name evidence="9" type="ORF">AbraCBS73388_003516</name>
</gene>
<comment type="caution">
    <text evidence="9">The sequence shown here is derived from an EMBL/GenBank/DDBJ whole genome shotgun (WGS) entry which is preliminary data.</text>
</comment>
<evidence type="ECO:0000256" key="7">
    <source>
        <dbReference type="SAM" id="Phobius"/>
    </source>
</evidence>
<feature type="transmembrane region" description="Helical" evidence="7">
    <location>
        <begin position="168"/>
        <end position="194"/>
    </location>
</feature>
<feature type="compositionally biased region" description="Low complexity" evidence="6">
    <location>
        <begin position="329"/>
        <end position="344"/>
    </location>
</feature>
<dbReference type="AlphaFoldDB" id="A0A9W5Z0Q2"/>
<comment type="subcellular location">
    <subcellularLocation>
        <location evidence="1">Membrane</location>
        <topology evidence="1">Multi-pass membrane protein</topology>
    </subcellularLocation>
</comment>
<organism evidence="9 10">
    <name type="scientific">Aspergillus brasiliensis</name>
    <dbReference type="NCBI Taxonomy" id="319629"/>
    <lineage>
        <taxon>Eukaryota</taxon>
        <taxon>Fungi</taxon>
        <taxon>Dikarya</taxon>
        <taxon>Ascomycota</taxon>
        <taxon>Pezizomycotina</taxon>
        <taxon>Eurotiomycetes</taxon>
        <taxon>Eurotiomycetidae</taxon>
        <taxon>Eurotiales</taxon>
        <taxon>Aspergillaceae</taxon>
        <taxon>Aspergillus</taxon>
        <taxon>Aspergillus subgen. Circumdati</taxon>
    </lineage>
</organism>
<comment type="similarity">
    <text evidence="5">Belongs to the SAT4 family.</text>
</comment>
<feature type="transmembrane region" description="Helical" evidence="7">
    <location>
        <begin position="92"/>
        <end position="113"/>
    </location>
</feature>
<protein>
    <recommendedName>
        <fullName evidence="8">Rhodopsin domain-containing protein</fullName>
    </recommendedName>
</protein>
<evidence type="ECO:0000313" key="9">
    <source>
        <dbReference type="EMBL" id="GKZ27000.1"/>
    </source>
</evidence>
<evidence type="ECO:0000313" key="10">
    <source>
        <dbReference type="Proteomes" id="UP001143548"/>
    </source>
</evidence>
<name>A0A9W5Z0Q2_9EURO</name>
<dbReference type="InterPro" id="IPR052337">
    <property type="entry name" value="SAT4-like"/>
</dbReference>
<dbReference type="Pfam" id="PF20684">
    <property type="entry name" value="Fung_rhodopsin"/>
    <property type="match status" value="1"/>
</dbReference>
<proteinExistence type="inferred from homology"/>
<reference evidence="9" key="1">
    <citation type="submission" date="2022-07" db="EMBL/GenBank/DDBJ databases">
        <title>Taxonomy of Aspergillus series Nigri: significant species reduction supported by multi-species coalescent approaches.</title>
        <authorList>
            <person name="Bian C."/>
            <person name="Kusuya Y."/>
            <person name="Sklenar F."/>
            <person name="D'hooge E."/>
            <person name="Yaguchi T."/>
            <person name="Takahashi H."/>
            <person name="Hubka V."/>
        </authorList>
    </citation>
    <scope>NUCLEOTIDE SEQUENCE</scope>
    <source>
        <strain evidence="9">CBS 733.88</strain>
    </source>
</reference>
<accession>A0A9W5Z0Q2</accession>
<feature type="region of interest" description="Disordered" evidence="6">
    <location>
        <begin position="294"/>
        <end position="315"/>
    </location>
</feature>
<dbReference type="PANTHER" id="PTHR33048">
    <property type="entry name" value="PTH11-LIKE INTEGRAL MEMBRANE PROTEIN (AFU_ORTHOLOGUE AFUA_5G11245)"/>
    <property type="match status" value="1"/>
</dbReference>
<evidence type="ECO:0000256" key="1">
    <source>
        <dbReference type="ARBA" id="ARBA00004141"/>
    </source>
</evidence>
<dbReference type="Proteomes" id="UP001143548">
    <property type="component" value="Unassembled WGS sequence"/>
</dbReference>
<keyword evidence="2 7" id="KW-0812">Transmembrane</keyword>
<feature type="region of interest" description="Disordered" evidence="6">
    <location>
        <begin position="328"/>
        <end position="393"/>
    </location>
</feature>
<dbReference type="EMBL" id="BROQ01000175">
    <property type="protein sequence ID" value="GKZ27000.1"/>
    <property type="molecule type" value="Genomic_DNA"/>
</dbReference>
<evidence type="ECO:0000256" key="6">
    <source>
        <dbReference type="SAM" id="MobiDB-lite"/>
    </source>
</evidence>
<keyword evidence="3 7" id="KW-1133">Transmembrane helix</keyword>
<evidence type="ECO:0000256" key="5">
    <source>
        <dbReference type="ARBA" id="ARBA00038359"/>
    </source>
</evidence>
<feature type="transmembrane region" description="Helical" evidence="7">
    <location>
        <begin position="206"/>
        <end position="232"/>
    </location>
</feature>
<dbReference type="PANTHER" id="PTHR33048:SF157">
    <property type="entry name" value="INTEGRAL MEMBRANE PROTEIN"/>
    <property type="match status" value="1"/>
</dbReference>
<evidence type="ECO:0000256" key="3">
    <source>
        <dbReference type="ARBA" id="ARBA00022989"/>
    </source>
</evidence>
<dbReference type="InterPro" id="IPR049326">
    <property type="entry name" value="Rhodopsin_dom_fungi"/>
</dbReference>
<feature type="transmembrane region" description="Helical" evidence="7">
    <location>
        <begin position="125"/>
        <end position="146"/>
    </location>
</feature>
<feature type="domain" description="Rhodopsin" evidence="8">
    <location>
        <begin position="91"/>
        <end position="283"/>
    </location>
</feature>
<keyword evidence="4 7" id="KW-0472">Membrane</keyword>
<evidence type="ECO:0000259" key="8">
    <source>
        <dbReference type="Pfam" id="PF20684"/>
    </source>
</evidence>
<feature type="transmembrane region" description="Helical" evidence="7">
    <location>
        <begin position="252"/>
        <end position="282"/>
    </location>
</feature>
<dbReference type="GO" id="GO:0016020">
    <property type="term" value="C:membrane"/>
    <property type="evidence" value="ECO:0007669"/>
    <property type="project" value="UniProtKB-SubCell"/>
</dbReference>
<evidence type="ECO:0000256" key="2">
    <source>
        <dbReference type="ARBA" id="ARBA00022692"/>
    </source>
</evidence>
<feature type="transmembrane region" description="Helical" evidence="7">
    <location>
        <begin position="60"/>
        <end position="77"/>
    </location>
</feature>